<feature type="transmembrane region" description="Helical" evidence="10">
    <location>
        <begin position="758"/>
        <end position="780"/>
    </location>
</feature>
<sequence>MSPDFTPSIAEKPSVGYPVAVADKRTQDVECKAKRAAPSSSKAVTDERPRNATVPIPEPTSSWCSQLVMAWLTPLIRLGFKRPLQDHDMYKMYDGITAKHNSQLFQEQWRSQSSTPSVARALWGCFGTRWLIAGFAIALHVACQLVSPLILESLLNFLSREEKRVLAGGSMPSRSFGYTMVAALFGLQIVSVLANSAFFMSTRKIGLCVKNALTTAIYRKTLVLSARARAGDFNEGKLQNIVSTDAERLNMVVPYLHMVWSLPIQVTVILILLVRLVGPAAFVAFGLMVAFIPAQSHMLRRLASIRKQSQIHTDTRVRLTNETLANVKTVKLMGWELIKATDIMNLREEELASVKRLALWRNAINAVSKMIPTIAAMVVFMLVYMTGGQLSVTVVFTALALFNQLRLPLFYFPTMIPLLIDSRVALRRVTDLLLAEELTSLPDIVSSTPLPDVPAISISDADFEWAQDQPTLSNISLDIPAGVLVAVVGQVGSGKSSLLSGILGEMHRTRGSVQIAGSVAYCPQQAWIMNCTLRENIVWGSEFDEAKYRRAIRLSCLERDIEQLGGDLIEIGERGQNLSGGQRQRLQTARAIYADSDIYLFDDCLSALDSHVGAAVFHSAIAGALQGRTRILVTHALHFLPHCDMVVYLRDGRIAEQGTFAQLMADKNSAFAEQMRAYGGLEEDQDTADGMQPPMLAPDDADTSEVLAVLQSKDQDEIVVSKPIESATDGDKVGKAQPQQQLTQAEERAVGSVKKSVFSAYMTAIGGQVTASNIMVWLVLTQLCRTGGDVWLSFWTSKTFPRVSDQVYLWVYFAWGIGQLVSLLISGTLFVYAGVRASRDMHGEVVQSLLRSPMSFFDQTPHGRIINRISKDQDAMDNTLADAIKQFLQTLFITLSTFAVMILSTPLFAIPLVPLLIVYYFVQLFYRRTSRELKRLEALSRSPLFAQYAETLSGTVTIRAYQSEDRFIQRNQELIDRNSSPYFLQFAAQRWLALRLESIGSVMVFFAGFFGVLGLGSVPASLVGLSMSYALSVTSTLAWCVRQATETETQMNSVERLSHYAHNLESEAPLVTNVCPPTPEWPEHGEIEFQDVVMSYRRGLDPVLKGVSFRVPAASKVGIVGRTGSGKSTTLVALFRLVELLEGKILIDGVDISQLGLADLRSRMAIVGQEPTLFSGTIRTNLDPEGLHDDAHLWNCLESAGLKDWAESLDAKLDTPLTDTSCLSLGQAQLLNLARARVRNSRILVLDEASSSCDMETDAYIQRSIRRDFAGATVLTIAHRLNTVIDFDFILALDAGKVVEFGSPADLLERPESLFSSLVEETGAANASVLRQMAMDAREGRCGGQSS</sequence>
<keyword evidence="4 10" id="KW-0812">Transmembrane</keyword>
<evidence type="ECO:0000256" key="6">
    <source>
        <dbReference type="ARBA" id="ARBA00022840"/>
    </source>
</evidence>
<feature type="transmembrane region" description="Helical" evidence="10">
    <location>
        <begin position="909"/>
        <end position="926"/>
    </location>
</feature>
<evidence type="ECO:0000256" key="8">
    <source>
        <dbReference type="ARBA" id="ARBA00023136"/>
    </source>
</evidence>
<keyword evidence="3" id="KW-0813">Transport</keyword>
<evidence type="ECO:0000256" key="5">
    <source>
        <dbReference type="ARBA" id="ARBA00022741"/>
    </source>
</evidence>
<evidence type="ECO:0000256" key="3">
    <source>
        <dbReference type="ARBA" id="ARBA00022448"/>
    </source>
</evidence>
<dbReference type="CDD" id="cd03244">
    <property type="entry name" value="ABCC_MRP_domain2"/>
    <property type="match status" value="1"/>
</dbReference>
<feature type="transmembrane region" description="Helical" evidence="10">
    <location>
        <begin position="280"/>
        <end position="299"/>
    </location>
</feature>
<feature type="transmembrane region" description="Helical" evidence="10">
    <location>
        <begin position="807"/>
        <end position="832"/>
    </location>
</feature>
<dbReference type="PANTHER" id="PTHR24223:SF456">
    <property type="entry name" value="MULTIDRUG RESISTANCE-ASSOCIATED PROTEIN LETHAL(2)03659"/>
    <property type="match status" value="1"/>
</dbReference>
<dbReference type="Pfam" id="PF00664">
    <property type="entry name" value="ABC_membrane"/>
    <property type="match status" value="2"/>
</dbReference>
<dbReference type="GO" id="GO:0140359">
    <property type="term" value="F:ABC-type transporter activity"/>
    <property type="evidence" value="ECO:0007669"/>
    <property type="project" value="InterPro"/>
</dbReference>
<dbReference type="InterPro" id="IPR003439">
    <property type="entry name" value="ABC_transporter-like_ATP-bd"/>
</dbReference>
<evidence type="ECO:0000313" key="13">
    <source>
        <dbReference type="EMBL" id="ORZ35477.1"/>
    </source>
</evidence>
<dbReference type="FunFam" id="1.20.1560.10:FF:000006">
    <property type="entry name" value="ATP-binding cassette, sub-family C (CFTR/MRP), member 9"/>
    <property type="match status" value="1"/>
</dbReference>
<dbReference type="SMART" id="SM00382">
    <property type="entry name" value="AAA"/>
    <property type="match status" value="2"/>
</dbReference>
<dbReference type="PANTHER" id="PTHR24223">
    <property type="entry name" value="ATP-BINDING CASSETTE SUB-FAMILY C"/>
    <property type="match status" value="1"/>
</dbReference>
<evidence type="ECO:0000256" key="7">
    <source>
        <dbReference type="ARBA" id="ARBA00022989"/>
    </source>
</evidence>
<dbReference type="Pfam" id="PF00005">
    <property type="entry name" value="ABC_tran"/>
    <property type="match status" value="2"/>
</dbReference>
<feature type="domain" description="ABC transmembrane type-1" evidence="12">
    <location>
        <begin position="774"/>
        <end position="1049"/>
    </location>
</feature>
<evidence type="ECO:0000256" key="4">
    <source>
        <dbReference type="ARBA" id="ARBA00022692"/>
    </source>
</evidence>
<keyword evidence="5" id="KW-0547">Nucleotide-binding</keyword>
<accession>A0A1Y2HLI8</accession>
<dbReference type="FunFam" id="1.20.1560.10:FF:000010">
    <property type="entry name" value="Multidrug resistance-associated ABC transporter"/>
    <property type="match status" value="1"/>
</dbReference>
<keyword evidence="6" id="KW-0067">ATP-binding</keyword>
<proteinExistence type="inferred from homology"/>
<dbReference type="SUPFAM" id="SSF52540">
    <property type="entry name" value="P-loop containing nucleoside triphosphate hydrolases"/>
    <property type="match status" value="2"/>
</dbReference>
<dbReference type="GO" id="GO:0016020">
    <property type="term" value="C:membrane"/>
    <property type="evidence" value="ECO:0007669"/>
    <property type="project" value="UniProtKB-SubCell"/>
</dbReference>
<evidence type="ECO:0000259" key="11">
    <source>
        <dbReference type="PROSITE" id="PS50893"/>
    </source>
</evidence>
<keyword evidence="7 10" id="KW-1133">Transmembrane helix</keyword>
<organism evidence="13 14">
    <name type="scientific">Catenaria anguillulae PL171</name>
    <dbReference type="NCBI Taxonomy" id="765915"/>
    <lineage>
        <taxon>Eukaryota</taxon>
        <taxon>Fungi</taxon>
        <taxon>Fungi incertae sedis</taxon>
        <taxon>Blastocladiomycota</taxon>
        <taxon>Blastocladiomycetes</taxon>
        <taxon>Blastocladiales</taxon>
        <taxon>Catenariaceae</taxon>
        <taxon>Catenaria</taxon>
    </lineage>
</organism>
<dbReference type="InterPro" id="IPR027417">
    <property type="entry name" value="P-loop_NTPase"/>
</dbReference>
<keyword evidence="8 10" id="KW-0472">Membrane</keyword>
<keyword evidence="14" id="KW-1185">Reference proteome</keyword>
<comment type="caution">
    <text evidence="13">The sequence shown here is derived from an EMBL/GenBank/DDBJ whole genome shotgun (WGS) entry which is preliminary data.</text>
</comment>
<evidence type="ECO:0000256" key="1">
    <source>
        <dbReference type="ARBA" id="ARBA00004141"/>
    </source>
</evidence>
<feature type="transmembrane region" description="Helical" evidence="10">
    <location>
        <begin position="255"/>
        <end position="274"/>
    </location>
</feature>
<evidence type="ECO:0000256" key="9">
    <source>
        <dbReference type="SAM" id="MobiDB-lite"/>
    </source>
</evidence>
<reference evidence="13 14" key="1">
    <citation type="submission" date="2016-07" db="EMBL/GenBank/DDBJ databases">
        <title>Pervasive Adenine N6-methylation of Active Genes in Fungi.</title>
        <authorList>
            <consortium name="DOE Joint Genome Institute"/>
            <person name="Mondo S.J."/>
            <person name="Dannebaum R.O."/>
            <person name="Kuo R.C."/>
            <person name="Labutti K."/>
            <person name="Haridas S."/>
            <person name="Kuo A."/>
            <person name="Salamov A."/>
            <person name="Ahrendt S.R."/>
            <person name="Lipzen A."/>
            <person name="Sullivan W."/>
            <person name="Andreopoulos W.B."/>
            <person name="Clum A."/>
            <person name="Lindquist E."/>
            <person name="Daum C."/>
            <person name="Ramamoorthy G.K."/>
            <person name="Gryganskyi A."/>
            <person name="Culley D."/>
            <person name="Magnuson J.K."/>
            <person name="James T.Y."/>
            <person name="O'Malley M.A."/>
            <person name="Stajich J.E."/>
            <person name="Spatafora J.W."/>
            <person name="Visel A."/>
            <person name="Grigoriev I.V."/>
        </authorList>
    </citation>
    <scope>NUCLEOTIDE SEQUENCE [LARGE SCALE GENOMIC DNA]</scope>
    <source>
        <strain evidence="13 14">PL171</strain>
    </source>
</reference>
<evidence type="ECO:0000259" key="12">
    <source>
        <dbReference type="PROSITE" id="PS50929"/>
    </source>
</evidence>
<feature type="transmembrane region" description="Helical" evidence="10">
    <location>
        <begin position="176"/>
        <end position="200"/>
    </location>
</feature>
<dbReference type="SUPFAM" id="SSF90123">
    <property type="entry name" value="ABC transporter transmembrane region"/>
    <property type="match status" value="2"/>
</dbReference>
<name>A0A1Y2HLI8_9FUNG</name>
<dbReference type="FunFam" id="3.40.50.300:FF:000163">
    <property type="entry name" value="Multidrug resistance-associated protein member 4"/>
    <property type="match status" value="1"/>
</dbReference>
<dbReference type="GO" id="GO:0005524">
    <property type="term" value="F:ATP binding"/>
    <property type="evidence" value="ECO:0007669"/>
    <property type="project" value="UniProtKB-KW"/>
</dbReference>
<feature type="domain" description="ABC transmembrane type-1" evidence="12">
    <location>
        <begin position="131"/>
        <end position="421"/>
    </location>
</feature>
<feature type="domain" description="ABC transporter" evidence="11">
    <location>
        <begin position="1087"/>
        <end position="1320"/>
    </location>
</feature>
<dbReference type="PROSITE" id="PS50929">
    <property type="entry name" value="ABC_TM1F"/>
    <property type="match status" value="2"/>
</dbReference>
<dbReference type="FunFam" id="3.40.50.300:FF:000997">
    <property type="entry name" value="Multidrug resistance-associated protein 1"/>
    <property type="match status" value="1"/>
</dbReference>
<dbReference type="Gene3D" id="3.40.50.300">
    <property type="entry name" value="P-loop containing nucleotide triphosphate hydrolases"/>
    <property type="match status" value="2"/>
</dbReference>
<comment type="subcellular location">
    <subcellularLocation>
        <location evidence="1">Membrane</location>
        <topology evidence="1">Multi-pass membrane protein</topology>
    </subcellularLocation>
</comment>
<dbReference type="InterPro" id="IPR011527">
    <property type="entry name" value="ABC1_TM_dom"/>
</dbReference>
<dbReference type="InterPro" id="IPR050173">
    <property type="entry name" value="ABC_transporter_C-like"/>
</dbReference>
<evidence type="ECO:0000256" key="10">
    <source>
        <dbReference type="SAM" id="Phobius"/>
    </source>
</evidence>
<dbReference type="InterPro" id="IPR003593">
    <property type="entry name" value="AAA+_ATPase"/>
</dbReference>
<dbReference type="CDD" id="cd03250">
    <property type="entry name" value="ABCC_MRP_domain1"/>
    <property type="match status" value="1"/>
</dbReference>
<dbReference type="Gene3D" id="1.20.1560.10">
    <property type="entry name" value="ABC transporter type 1, transmembrane domain"/>
    <property type="match status" value="2"/>
</dbReference>
<dbReference type="STRING" id="765915.A0A1Y2HLI8"/>
<feature type="region of interest" description="Disordered" evidence="9">
    <location>
        <begin position="30"/>
        <end position="56"/>
    </location>
</feature>
<dbReference type="Proteomes" id="UP000193411">
    <property type="component" value="Unassembled WGS sequence"/>
</dbReference>
<gene>
    <name evidence="13" type="ORF">BCR44DRAFT_1434308</name>
</gene>
<evidence type="ECO:0000313" key="14">
    <source>
        <dbReference type="Proteomes" id="UP000193411"/>
    </source>
</evidence>
<comment type="similarity">
    <text evidence="2">Belongs to the ABC transporter superfamily. ABCC family. Conjugate transporter (TC 3.A.1.208) subfamily.</text>
</comment>
<feature type="transmembrane region" description="Helical" evidence="10">
    <location>
        <begin position="374"/>
        <end position="402"/>
    </location>
</feature>
<feature type="transmembrane region" description="Helical" evidence="10">
    <location>
        <begin position="999"/>
        <end position="1016"/>
    </location>
</feature>
<dbReference type="CDD" id="cd18597">
    <property type="entry name" value="ABC_6TM_YOR1_D1_like"/>
    <property type="match status" value="1"/>
</dbReference>
<dbReference type="CDD" id="cd18606">
    <property type="entry name" value="ABC_6TM_YOR1_D2_like"/>
    <property type="match status" value="1"/>
</dbReference>
<feature type="transmembrane region" description="Helical" evidence="10">
    <location>
        <begin position="130"/>
        <end position="151"/>
    </location>
</feature>
<dbReference type="GO" id="GO:0016887">
    <property type="term" value="F:ATP hydrolysis activity"/>
    <property type="evidence" value="ECO:0007669"/>
    <property type="project" value="InterPro"/>
</dbReference>
<dbReference type="InterPro" id="IPR036640">
    <property type="entry name" value="ABC1_TM_sf"/>
</dbReference>
<keyword evidence="13" id="KW-0378">Hydrolase</keyword>
<feature type="domain" description="ABC transporter" evidence="11">
    <location>
        <begin position="456"/>
        <end position="676"/>
    </location>
</feature>
<dbReference type="EMBL" id="MCFL01000022">
    <property type="protein sequence ID" value="ORZ35477.1"/>
    <property type="molecule type" value="Genomic_DNA"/>
</dbReference>
<dbReference type="OrthoDB" id="6500128at2759"/>
<evidence type="ECO:0000256" key="2">
    <source>
        <dbReference type="ARBA" id="ARBA00009726"/>
    </source>
</evidence>
<protein>
    <submittedName>
        <fullName evidence="13">p-loop containing nucleoside triphosphate hydrolase protein</fullName>
    </submittedName>
</protein>
<dbReference type="PROSITE" id="PS50893">
    <property type="entry name" value="ABC_TRANSPORTER_2"/>
    <property type="match status" value="2"/>
</dbReference>